<keyword evidence="2" id="KW-0411">Iron-sulfur</keyword>
<dbReference type="Proteomes" id="UP000534388">
    <property type="component" value="Unassembled WGS sequence"/>
</dbReference>
<name>A0A7W2EW57_9BURK</name>
<protein>
    <recommendedName>
        <fullName evidence="2">Heme chaperone HemW</fullName>
    </recommendedName>
</protein>
<dbReference type="InterPro" id="IPR004559">
    <property type="entry name" value="HemW-like"/>
</dbReference>
<reference evidence="4 5" key="1">
    <citation type="submission" date="2020-07" db="EMBL/GenBank/DDBJ databases">
        <title>Novel species isolated from subtropical streams in China.</title>
        <authorList>
            <person name="Lu H."/>
        </authorList>
    </citation>
    <scope>NUCLEOTIDE SEQUENCE [LARGE SCALE GENOMIC DNA]</scope>
    <source>
        <strain evidence="4 5">LX20W</strain>
    </source>
</reference>
<evidence type="ECO:0000256" key="2">
    <source>
        <dbReference type="RuleBase" id="RU364116"/>
    </source>
</evidence>
<dbReference type="SUPFAM" id="SSF102114">
    <property type="entry name" value="Radical SAM enzymes"/>
    <property type="match status" value="1"/>
</dbReference>
<dbReference type="GO" id="GO:0006779">
    <property type="term" value="P:porphyrin-containing compound biosynthetic process"/>
    <property type="evidence" value="ECO:0007669"/>
    <property type="project" value="InterPro"/>
</dbReference>
<keyword evidence="2" id="KW-0004">4Fe-4S</keyword>
<proteinExistence type="inferred from homology"/>
<dbReference type="InterPro" id="IPR058240">
    <property type="entry name" value="rSAM_sf"/>
</dbReference>
<dbReference type="Gene3D" id="1.10.10.10">
    <property type="entry name" value="Winged helix-like DNA-binding domain superfamily/Winged helix DNA-binding domain"/>
    <property type="match status" value="1"/>
</dbReference>
<feature type="domain" description="Radical SAM core" evidence="3">
    <location>
        <begin position="35"/>
        <end position="268"/>
    </location>
</feature>
<dbReference type="SFLD" id="SFLDS00029">
    <property type="entry name" value="Radical_SAM"/>
    <property type="match status" value="1"/>
</dbReference>
<dbReference type="PANTHER" id="PTHR13932">
    <property type="entry name" value="COPROPORPHYRINIGEN III OXIDASE"/>
    <property type="match status" value="1"/>
</dbReference>
<keyword evidence="2" id="KW-0479">Metal-binding</keyword>
<dbReference type="AlphaFoldDB" id="A0A7W2EW57"/>
<keyword evidence="2" id="KW-0949">S-adenosyl-L-methionine</keyword>
<keyword evidence="2" id="KW-0963">Cytoplasm</keyword>
<sequence length="415" mass="46054">MIPIKVAGAAAKPAMATSDAAGAAVKYLQPGALNLQALPPLSLYVHFPWCVRKCPYCDFNSHEAKGGDFPEQEYLDALRADLEMALPLIWGRKIYTVFIGGGTPSLLSAAGLDRLLSDLRTLLPLDGDAEITMEANPGTFEAEKFRSYRASGINRLSIGIQSFDAGHLKALGRIHDGDEARRAVEIAQANFDNFNLDLMYALPSQTLAQARLDVETAMSFKPPHLSLYHLTMEPNTVFAKYPPTLPDDDASADMQDMIAELTAANGYGQYEVSAYAQPGRQARHNLNYWEFGDYLGIGAGAHSKLSFPHRVLRQARYKQPKSYMEQVRNGTPVQEEFEIAREDMGFEFMLNTLRLHGGFSPNLFAERTGMSLNAIDKTLNAAEAKGLLYRDHLVIRPTELGQRFLNDLQEMFLRS</sequence>
<comment type="function">
    <text evidence="2">Probably acts as a heme chaperone, transferring heme to an unknown acceptor. Binds one molecule of heme per monomer, possibly covalently. Binds 1 [4Fe-4S] cluster. The cluster is coordinated with 3 cysteines and an exchangeable S-adenosyl-L-methionine.</text>
</comment>
<dbReference type="SMART" id="SM00729">
    <property type="entry name" value="Elp3"/>
    <property type="match status" value="1"/>
</dbReference>
<dbReference type="InterPro" id="IPR006638">
    <property type="entry name" value="Elp3/MiaA/NifB-like_rSAM"/>
</dbReference>
<comment type="caution">
    <text evidence="4">The sequence shown here is derived from an EMBL/GenBank/DDBJ whole genome shotgun (WGS) entry which is preliminary data.</text>
</comment>
<gene>
    <name evidence="4" type="ORF">H3H37_21925</name>
</gene>
<dbReference type="SFLD" id="SFLDG01065">
    <property type="entry name" value="anaerobic_coproporphyrinogen-I"/>
    <property type="match status" value="1"/>
</dbReference>
<dbReference type="InterPro" id="IPR010723">
    <property type="entry name" value="HemN_C"/>
</dbReference>
<dbReference type="Pfam" id="PF06969">
    <property type="entry name" value="HemN_C"/>
    <property type="match status" value="1"/>
</dbReference>
<dbReference type="SFLD" id="SFLDF00288">
    <property type="entry name" value="HemN-like__clustered_with_nucl"/>
    <property type="match status" value="1"/>
</dbReference>
<dbReference type="Gene3D" id="3.30.750.200">
    <property type="match status" value="1"/>
</dbReference>
<evidence type="ECO:0000313" key="5">
    <source>
        <dbReference type="Proteomes" id="UP000534388"/>
    </source>
</evidence>
<dbReference type="PANTHER" id="PTHR13932:SF5">
    <property type="entry name" value="RADICAL S-ADENOSYL METHIONINE DOMAIN-CONTAINING PROTEIN 1, MITOCHONDRIAL"/>
    <property type="match status" value="1"/>
</dbReference>
<dbReference type="InterPro" id="IPR034505">
    <property type="entry name" value="Coproporphyrinogen-III_oxidase"/>
</dbReference>
<keyword evidence="2" id="KW-0349">Heme</keyword>
<dbReference type="CDD" id="cd01335">
    <property type="entry name" value="Radical_SAM"/>
    <property type="match status" value="1"/>
</dbReference>
<dbReference type="GO" id="GO:0051539">
    <property type="term" value="F:4 iron, 4 sulfur cluster binding"/>
    <property type="evidence" value="ECO:0007669"/>
    <property type="project" value="UniProtKB-UniRule"/>
</dbReference>
<comment type="subcellular location">
    <subcellularLocation>
        <location evidence="2">Cytoplasm</location>
    </subcellularLocation>
</comment>
<keyword evidence="5" id="KW-1185">Reference proteome</keyword>
<dbReference type="InterPro" id="IPR007197">
    <property type="entry name" value="rSAM"/>
</dbReference>
<dbReference type="PROSITE" id="PS51918">
    <property type="entry name" value="RADICAL_SAM"/>
    <property type="match status" value="1"/>
</dbReference>
<dbReference type="GO" id="GO:0005737">
    <property type="term" value="C:cytoplasm"/>
    <property type="evidence" value="ECO:0007669"/>
    <property type="project" value="UniProtKB-SubCell"/>
</dbReference>
<organism evidence="4 5">
    <name type="scientific">Rugamonas brunnea</name>
    <dbReference type="NCBI Taxonomy" id="2758569"/>
    <lineage>
        <taxon>Bacteria</taxon>
        <taxon>Pseudomonadati</taxon>
        <taxon>Pseudomonadota</taxon>
        <taxon>Betaproteobacteria</taxon>
        <taxon>Burkholderiales</taxon>
        <taxon>Oxalobacteraceae</taxon>
        <taxon>Telluria group</taxon>
        <taxon>Rugamonas</taxon>
    </lineage>
</organism>
<dbReference type="GO" id="GO:0046872">
    <property type="term" value="F:metal ion binding"/>
    <property type="evidence" value="ECO:0007669"/>
    <property type="project" value="UniProtKB-UniRule"/>
</dbReference>
<dbReference type="InterPro" id="IPR036388">
    <property type="entry name" value="WH-like_DNA-bd_sf"/>
</dbReference>
<evidence type="ECO:0000313" key="4">
    <source>
        <dbReference type="EMBL" id="MBA5639722.1"/>
    </source>
</evidence>
<comment type="similarity">
    <text evidence="1">Belongs to the anaerobic coproporphyrinogen-III oxidase family. HemW subfamily.</text>
</comment>
<dbReference type="Pfam" id="PF04055">
    <property type="entry name" value="Radical_SAM"/>
    <property type="match status" value="1"/>
</dbReference>
<keyword evidence="2" id="KW-0143">Chaperone</keyword>
<dbReference type="NCBIfam" id="TIGR00539">
    <property type="entry name" value="hemN_rel"/>
    <property type="match status" value="1"/>
</dbReference>
<dbReference type="GO" id="GO:0004109">
    <property type="term" value="F:coproporphyrinogen oxidase activity"/>
    <property type="evidence" value="ECO:0007669"/>
    <property type="project" value="InterPro"/>
</dbReference>
<keyword evidence="2" id="KW-0408">Iron</keyword>
<dbReference type="RefSeq" id="WP_182166509.1">
    <property type="nucleotide sequence ID" value="NZ_JACEZT010000018.1"/>
</dbReference>
<accession>A0A7W2EW57</accession>
<evidence type="ECO:0000256" key="1">
    <source>
        <dbReference type="ARBA" id="ARBA00006100"/>
    </source>
</evidence>
<evidence type="ECO:0000259" key="3">
    <source>
        <dbReference type="PROSITE" id="PS51918"/>
    </source>
</evidence>
<dbReference type="EMBL" id="JACEZT010000018">
    <property type="protein sequence ID" value="MBA5639722.1"/>
    <property type="molecule type" value="Genomic_DNA"/>
</dbReference>
<dbReference type="SFLD" id="SFLDF00562">
    <property type="entry name" value="HemN-like__clustered_with_heat"/>
    <property type="match status" value="1"/>
</dbReference>